<evidence type="ECO:0000259" key="2">
    <source>
        <dbReference type="Pfam" id="PF03061"/>
    </source>
</evidence>
<reference evidence="3" key="1">
    <citation type="submission" date="2019-05" db="EMBL/GenBank/DDBJ databases">
        <title>The de novo reference genome and transcriptome assemblies of the wild tomato species Solanum chilense.</title>
        <authorList>
            <person name="Stam R."/>
            <person name="Nosenko T."/>
            <person name="Hoerger A.C."/>
            <person name="Stephan W."/>
            <person name="Seidel M.A."/>
            <person name="Kuhn J.M.M."/>
            <person name="Haberer G."/>
            <person name="Tellier A."/>
        </authorList>
    </citation>
    <scope>NUCLEOTIDE SEQUENCE</scope>
    <source>
        <tissue evidence="3">Mature leaves</tissue>
    </source>
</reference>
<dbReference type="PANTHER" id="PTHR21660:SF12">
    <property type="entry name" value="OS07G0462700 PROTEIN"/>
    <property type="match status" value="1"/>
</dbReference>
<feature type="domain" description="Thioesterase" evidence="2">
    <location>
        <begin position="118"/>
        <end position="194"/>
    </location>
</feature>
<accession>A0A6N2ATQ7</accession>
<evidence type="ECO:0000313" key="3">
    <source>
        <dbReference type="EMBL" id="TMW85867.1"/>
    </source>
</evidence>
<evidence type="ECO:0000256" key="1">
    <source>
        <dbReference type="ARBA" id="ARBA00008324"/>
    </source>
</evidence>
<dbReference type="Gene3D" id="3.10.129.10">
    <property type="entry name" value="Hotdog Thioesterase"/>
    <property type="match status" value="1"/>
</dbReference>
<dbReference type="InterPro" id="IPR006683">
    <property type="entry name" value="Thioestr_dom"/>
</dbReference>
<proteinExistence type="inferred from homology"/>
<sequence>MGEESSKSKSSFTKDTIISEDLSEEAAFLADRLLSRVQLHGDKFPAGYQSFSELTRGCLKVHSIHPGKVSCILSVKSAISVKYLGSDFHFCSIAVTFLLVGWACPHSNMTSVQPQNIYGSMHGGAVGAVAETVSIACARTVVGKDKKLFLGELRMSYLSTAKSNAEVIVDGSIIKSGRSTTVVATDFRLKDSKKLVYTSNATFYHMPIASL</sequence>
<protein>
    <recommendedName>
        <fullName evidence="2">Thioesterase domain-containing protein</fullName>
    </recommendedName>
</protein>
<dbReference type="PANTHER" id="PTHR21660">
    <property type="entry name" value="THIOESTERASE SUPERFAMILY MEMBER-RELATED"/>
    <property type="match status" value="1"/>
</dbReference>
<organism evidence="3">
    <name type="scientific">Solanum chilense</name>
    <name type="common">Tomato</name>
    <name type="synonym">Lycopersicon chilense</name>
    <dbReference type="NCBI Taxonomy" id="4083"/>
    <lineage>
        <taxon>Eukaryota</taxon>
        <taxon>Viridiplantae</taxon>
        <taxon>Streptophyta</taxon>
        <taxon>Embryophyta</taxon>
        <taxon>Tracheophyta</taxon>
        <taxon>Spermatophyta</taxon>
        <taxon>Magnoliopsida</taxon>
        <taxon>eudicotyledons</taxon>
        <taxon>Gunneridae</taxon>
        <taxon>Pentapetalae</taxon>
        <taxon>asterids</taxon>
        <taxon>lamiids</taxon>
        <taxon>Solanales</taxon>
        <taxon>Solanaceae</taxon>
        <taxon>Solanoideae</taxon>
        <taxon>Solaneae</taxon>
        <taxon>Solanum</taxon>
        <taxon>Solanum subgen. Lycopersicon</taxon>
    </lineage>
</organism>
<dbReference type="CDD" id="cd03443">
    <property type="entry name" value="PaaI_thioesterase"/>
    <property type="match status" value="1"/>
</dbReference>
<dbReference type="GO" id="GO:0047617">
    <property type="term" value="F:fatty acyl-CoA hydrolase activity"/>
    <property type="evidence" value="ECO:0007669"/>
    <property type="project" value="InterPro"/>
</dbReference>
<comment type="similarity">
    <text evidence="1">Belongs to the thioesterase PaaI family.</text>
</comment>
<gene>
    <name evidence="3" type="ORF">EJD97_022364</name>
</gene>
<dbReference type="EMBL" id="RXGB01007044">
    <property type="protein sequence ID" value="TMW85867.1"/>
    <property type="molecule type" value="Genomic_DNA"/>
</dbReference>
<name>A0A6N2ATQ7_SOLCI</name>
<dbReference type="SUPFAM" id="SSF54637">
    <property type="entry name" value="Thioesterase/thiol ester dehydrase-isomerase"/>
    <property type="match status" value="1"/>
</dbReference>
<dbReference type="AlphaFoldDB" id="A0A6N2ATQ7"/>
<dbReference type="InterPro" id="IPR029069">
    <property type="entry name" value="HotDog_dom_sf"/>
</dbReference>
<dbReference type="Pfam" id="PF03061">
    <property type="entry name" value="4HBT"/>
    <property type="match status" value="1"/>
</dbReference>
<dbReference type="InterPro" id="IPR039298">
    <property type="entry name" value="ACOT13"/>
</dbReference>
<comment type="caution">
    <text evidence="3">The sequence shown here is derived from an EMBL/GenBank/DDBJ whole genome shotgun (WGS) entry which is preliminary data.</text>
</comment>